<evidence type="ECO:0000313" key="5">
    <source>
        <dbReference type="EMBL" id="WKN36317.1"/>
    </source>
</evidence>
<sequence>MKRIAGILKDFFALHQQKVVQATAPGRLDIMGGFTDFAGGLLLQKPLDQPSTAYLAVTEAPTLRLQYYFQSELIATFESDYSTLLGQFNTLNYDFIHEQILKLENGSLLLPIISSIILFFEKKNIKREGIDLVIVSELPVGKGVGSMASYEVAALRAMAEWYNAELLPTELPGIALQAENLLAKIPTGGAGQFASFSFKNQALTVFHANPPEIFHSIDIPDAIHFIGIETGAPVSPQSAQYEAVRAATFMGYTIIALASGATLHDLEVAKSTGNWSALPFEGNVGRINPSEFEDKYLHLLPESMSGDEFYHTYKITMDTVSFIDRDRTYAIRTCTKHPVYESFRVKLFAQIVKNYSTEFQDYSNRLSLLGELMFQSHQSYSDCGLGHEDADWIVQRVKDIGPKKGLYGARITDTGAGGTVCVLCSGITSPEHVASIHEELQQKLGRPLAYFE</sequence>
<dbReference type="InterPro" id="IPR014721">
    <property type="entry name" value="Ribsml_uS5_D2-typ_fold_subgr"/>
</dbReference>
<keyword evidence="2" id="KW-0808">Transferase</keyword>
<keyword evidence="1" id="KW-0547">Nucleotide-binding</keyword>
<dbReference type="GO" id="GO:0005829">
    <property type="term" value="C:cytosol"/>
    <property type="evidence" value="ECO:0007669"/>
    <property type="project" value="TreeGrafter"/>
</dbReference>
<accession>A0AA49GL53</accession>
<dbReference type="Gene3D" id="3.30.70.890">
    <property type="entry name" value="GHMP kinase, C-terminal domain"/>
    <property type="match status" value="1"/>
</dbReference>
<dbReference type="GO" id="GO:0006012">
    <property type="term" value="P:galactose metabolic process"/>
    <property type="evidence" value="ECO:0007669"/>
    <property type="project" value="TreeGrafter"/>
</dbReference>
<dbReference type="InterPro" id="IPR006204">
    <property type="entry name" value="GHMP_kinase_N_dom"/>
</dbReference>
<dbReference type="AlphaFoldDB" id="A0AA49GL53"/>
<evidence type="ECO:0000256" key="2">
    <source>
        <dbReference type="ARBA" id="ARBA00022777"/>
    </source>
</evidence>
<dbReference type="PANTHER" id="PTHR10457">
    <property type="entry name" value="MEVALONATE KINASE/GALACTOKINASE"/>
    <property type="match status" value="1"/>
</dbReference>
<dbReference type="GO" id="GO:0004335">
    <property type="term" value="F:galactokinase activity"/>
    <property type="evidence" value="ECO:0007669"/>
    <property type="project" value="TreeGrafter"/>
</dbReference>
<dbReference type="InterPro" id="IPR020568">
    <property type="entry name" value="Ribosomal_Su5_D2-typ_SF"/>
</dbReference>
<organism evidence="5">
    <name type="scientific">Roseihalotalea indica</name>
    <dbReference type="NCBI Taxonomy" id="2867963"/>
    <lineage>
        <taxon>Bacteria</taxon>
        <taxon>Pseudomonadati</taxon>
        <taxon>Bacteroidota</taxon>
        <taxon>Cytophagia</taxon>
        <taxon>Cytophagales</taxon>
        <taxon>Catalimonadaceae</taxon>
        <taxon>Roseihalotalea</taxon>
    </lineage>
</organism>
<dbReference type="SUPFAM" id="SSF55060">
    <property type="entry name" value="GHMP Kinase, C-terminal domain"/>
    <property type="match status" value="1"/>
</dbReference>
<dbReference type="Pfam" id="PF00288">
    <property type="entry name" value="GHMP_kinases_N"/>
    <property type="match status" value="1"/>
</dbReference>
<dbReference type="Gene3D" id="3.30.230.10">
    <property type="match status" value="1"/>
</dbReference>
<protein>
    <recommendedName>
        <fullName evidence="4">GHMP kinase N-terminal domain-containing protein</fullName>
    </recommendedName>
</protein>
<gene>
    <name evidence="5" type="ORF">K4G66_28560</name>
</gene>
<reference evidence="5" key="2">
    <citation type="journal article" date="2024" name="Antonie Van Leeuwenhoek">
        <title>Roseihalotalea indica gen. nov., sp. nov., a halophilic Bacteroidetes from mesopelagic Southwest Indian Ocean with higher carbohydrate metabolic potential.</title>
        <authorList>
            <person name="Chen B."/>
            <person name="Zhang M."/>
            <person name="Lin D."/>
            <person name="Ye J."/>
            <person name="Tang K."/>
        </authorList>
    </citation>
    <scope>NUCLEOTIDE SEQUENCE</scope>
    <source>
        <strain evidence="5">TK19036</strain>
    </source>
</reference>
<feature type="domain" description="GHMP kinase N-terminal" evidence="4">
    <location>
        <begin position="117"/>
        <end position="195"/>
    </location>
</feature>
<dbReference type="PRINTS" id="PR00959">
    <property type="entry name" value="MEVGALKINASE"/>
</dbReference>
<reference evidence="5" key="1">
    <citation type="journal article" date="2023" name="Comput. Struct. Biotechnol. J.">
        <title>Discovery of a novel marine Bacteroidetes with a rich repertoire of carbohydrate-active enzymes.</title>
        <authorList>
            <person name="Chen B."/>
            <person name="Liu G."/>
            <person name="Chen Q."/>
            <person name="Wang H."/>
            <person name="Liu L."/>
            <person name="Tang K."/>
        </authorList>
    </citation>
    <scope>NUCLEOTIDE SEQUENCE</scope>
    <source>
        <strain evidence="5">TK19036</strain>
    </source>
</reference>
<dbReference type="SUPFAM" id="SSF54211">
    <property type="entry name" value="Ribosomal protein S5 domain 2-like"/>
    <property type="match status" value="1"/>
</dbReference>
<proteinExistence type="predicted"/>
<keyword evidence="3" id="KW-0067">ATP-binding</keyword>
<evidence type="ECO:0000259" key="4">
    <source>
        <dbReference type="Pfam" id="PF00288"/>
    </source>
</evidence>
<dbReference type="GO" id="GO:0005524">
    <property type="term" value="F:ATP binding"/>
    <property type="evidence" value="ECO:0007669"/>
    <property type="project" value="UniProtKB-KW"/>
</dbReference>
<dbReference type="PANTHER" id="PTHR10457:SF35">
    <property type="entry name" value="L-ARABINOKINASE"/>
    <property type="match status" value="1"/>
</dbReference>
<name>A0AA49GL53_9BACT</name>
<evidence type="ECO:0000256" key="3">
    <source>
        <dbReference type="ARBA" id="ARBA00022840"/>
    </source>
</evidence>
<evidence type="ECO:0000256" key="1">
    <source>
        <dbReference type="ARBA" id="ARBA00022741"/>
    </source>
</evidence>
<keyword evidence="2" id="KW-0418">Kinase</keyword>
<dbReference type="EMBL" id="CP120682">
    <property type="protein sequence ID" value="WKN36317.1"/>
    <property type="molecule type" value="Genomic_DNA"/>
</dbReference>
<dbReference type="InterPro" id="IPR036554">
    <property type="entry name" value="GHMP_kinase_C_sf"/>
</dbReference>